<comment type="catalytic activity">
    <reaction evidence="6">
        <text>2 a quinone + NADH + H(+) = 2 a 1,4-benzosemiquinone + NAD(+)</text>
        <dbReference type="Rhea" id="RHEA:65952"/>
        <dbReference type="ChEBI" id="CHEBI:15378"/>
        <dbReference type="ChEBI" id="CHEBI:57540"/>
        <dbReference type="ChEBI" id="CHEBI:57945"/>
        <dbReference type="ChEBI" id="CHEBI:132124"/>
        <dbReference type="ChEBI" id="CHEBI:134225"/>
    </reaction>
</comment>
<evidence type="ECO:0000313" key="9">
    <source>
        <dbReference type="Proteomes" id="UP000051324"/>
    </source>
</evidence>
<protein>
    <recommendedName>
        <fullName evidence="6">FMN dependent NADH:quinone oxidoreductase</fullName>
        <ecNumber evidence="6">1.6.5.-</ecNumber>
    </recommendedName>
    <alternativeName>
        <fullName evidence="6">Azo-dye reductase</fullName>
    </alternativeName>
    <alternativeName>
        <fullName evidence="6">FMN-dependent NADH-azo compound oxidoreductase</fullName>
    </alternativeName>
    <alternativeName>
        <fullName evidence="6">FMN-dependent NADH-azoreductase</fullName>
        <ecNumber evidence="6">1.7.1.17</ecNumber>
    </alternativeName>
</protein>
<dbReference type="GO" id="GO:0009055">
    <property type="term" value="F:electron transfer activity"/>
    <property type="evidence" value="ECO:0007669"/>
    <property type="project" value="UniProtKB-UniRule"/>
</dbReference>
<comment type="similarity">
    <text evidence="6">Belongs to the azoreductase type 1 family.</text>
</comment>
<keyword evidence="3 6" id="KW-0560">Oxidoreductase</keyword>
<dbReference type="eggNOG" id="COG1182">
    <property type="taxonomic scope" value="Bacteria"/>
</dbReference>
<comment type="cofactor">
    <cofactor evidence="6">
        <name>FMN</name>
        <dbReference type="ChEBI" id="CHEBI:58210"/>
    </cofactor>
    <text evidence="6">Binds 1 FMN per subunit.</text>
</comment>
<dbReference type="Pfam" id="PF02525">
    <property type="entry name" value="Flavodoxin_2"/>
    <property type="match status" value="1"/>
</dbReference>
<evidence type="ECO:0000256" key="4">
    <source>
        <dbReference type="ARBA" id="ARBA00023027"/>
    </source>
</evidence>
<sequence length="228" mass="25963">MQTLLVIKAHPQTDTSNSLAVADEFIKTYQQTHPKDQIITYDLYDPEGVPALNELTLSAWKKKKVGKPLSKEEDQLLSRHQAWLKDFIHADKYLFVNPMYNHFLPAELKQYLDLTAVAHKTFKYTSNGSVGLLQGKKAMHIQAAGDIYHEQPLKRTVRFLWQKLTKGSSNISCLLTDLGSLYLTNMLNFYGVKDISSIYVEGADKYPKKRAEILANALKNAKIEAEKF</sequence>
<dbReference type="SUPFAM" id="SSF52218">
    <property type="entry name" value="Flavoproteins"/>
    <property type="match status" value="1"/>
</dbReference>
<accession>A0A0R1U1N1</accession>
<keyword evidence="9" id="KW-1185">Reference proteome</keyword>
<gene>
    <name evidence="6" type="primary">azoR</name>
    <name evidence="8" type="ORF">FC32_GL001683</name>
</gene>
<feature type="binding site" evidence="6">
    <location>
        <begin position="16"/>
        <end position="18"/>
    </location>
    <ligand>
        <name>FMN</name>
        <dbReference type="ChEBI" id="CHEBI:58210"/>
    </ligand>
</feature>
<comment type="function">
    <text evidence="6">Also exhibits azoreductase activity. Catalyzes the reductive cleavage of the azo bond in aromatic azo compounds to the corresponding amines.</text>
</comment>
<dbReference type="PANTHER" id="PTHR43741:SF7">
    <property type="entry name" value="FMN-DEPENDENT NADH:QUINONE OXIDOREDUCTASE"/>
    <property type="match status" value="1"/>
</dbReference>
<dbReference type="EC" id="1.6.5.-" evidence="6"/>
<evidence type="ECO:0000256" key="1">
    <source>
        <dbReference type="ARBA" id="ARBA00022630"/>
    </source>
</evidence>
<evidence type="ECO:0000313" key="8">
    <source>
        <dbReference type="EMBL" id="KRL87261.1"/>
    </source>
</evidence>
<evidence type="ECO:0000256" key="2">
    <source>
        <dbReference type="ARBA" id="ARBA00022643"/>
    </source>
</evidence>
<dbReference type="RefSeq" id="WP_025087041.1">
    <property type="nucleotide sequence ID" value="NZ_AZFT01000004.1"/>
</dbReference>
<dbReference type="GO" id="GO:0010181">
    <property type="term" value="F:FMN binding"/>
    <property type="evidence" value="ECO:0007669"/>
    <property type="project" value="UniProtKB-UniRule"/>
</dbReference>
<comment type="function">
    <text evidence="6">Quinone reductase that provides resistance to thiol-specific stress caused by electrophilic quinones.</text>
</comment>
<evidence type="ECO:0000256" key="6">
    <source>
        <dbReference type="HAMAP-Rule" id="MF_01216"/>
    </source>
</evidence>
<dbReference type="OrthoDB" id="9805013at2"/>
<dbReference type="AlphaFoldDB" id="A0A0R1U1N1"/>
<dbReference type="STRING" id="1423724.FC32_GL001683"/>
<comment type="caution">
    <text evidence="8">The sequence shown here is derived from an EMBL/GenBank/DDBJ whole genome shotgun (WGS) entry which is preliminary data.</text>
</comment>
<dbReference type="EMBL" id="AZFT01000004">
    <property type="protein sequence ID" value="KRL87261.1"/>
    <property type="molecule type" value="Genomic_DNA"/>
</dbReference>
<evidence type="ECO:0000256" key="3">
    <source>
        <dbReference type="ARBA" id="ARBA00023002"/>
    </source>
</evidence>
<comment type="catalytic activity">
    <reaction evidence="5">
        <text>N,N-dimethyl-1,4-phenylenediamine + anthranilate + 2 NAD(+) = 2-(4-dimethylaminophenyl)diazenylbenzoate + 2 NADH + 2 H(+)</text>
        <dbReference type="Rhea" id="RHEA:55872"/>
        <dbReference type="ChEBI" id="CHEBI:15378"/>
        <dbReference type="ChEBI" id="CHEBI:15783"/>
        <dbReference type="ChEBI" id="CHEBI:16567"/>
        <dbReference type="ChEBI" id="CHEBI:57540"/>
        <dbReference type="ChEBI" id="CHEBI:57945"/>
        <dbReference type="ChEBI" id="CHEBI:71579"/>
        <dbReference type="EC" id="1.7.1.17"/>
    </reaction>
    <physiologicalReaction direction="right-to-left" evidence="5">
        <dbReference type="Rhea" id="RHEA:55874"/>
    </physiologicalReaction>
</comment>
<keyword evidence="4 6" id="KW-0520">NAD</keyword>
<evidence type="ECO:0000259" key="7">
    <source>
        <dbReference type="Pfam" id="PF02525"/>
    </source>
</evidence>
<proteinExistence type="inferred from homology"/>
<name>A0A0R1U1N1_9LACO</name>
<dbReference type="HAMAP" id="MF_01216">
    <property type="entry name" value="Azoreductase_type1"/>
    <property type="match status" value="1"/>
</dbReference>
<keyword evidence="1 6" id="KW-0285">Flavoprotein</keyword>
<dbReference type="Gene3D" id="3.40.50.360">
    <property type="match status" value="1"/>
</dbReference>
<comment type="subunit">
    <text evidence="6">Homodimer.</text>
</comment>
<dbReference type="GO" id="GO:0016652">
    <property type="term" value="F:oxidoreductase activity, acting on NAD(P)H as acceptor"/>
    <property type="evidence" value="ECO:0007669"/>
    <property type="project" value="UniProtKB-UniRule"/>
</dbReference>
<dbReference type="PANTHER" id="PTHR43741">
    <property type="entry name" value="FMN-DEPENDENT NADH-AZOREDUCTASE 1"/>
    <property type="match status" value="1"/>
</dbReference>
<evidence type="ECO:0000256" key="5">
    <source>
        <dbReference type="ARBA" id="ARBA00048542"/>
    </source>
</evidence>
<dbReference type="GO" id="GO:0016655">
    <property type="term" value="F:oxidoreductase activity, acting on NAD(P)H, quinone or similar compound as acceptor"/>
    <property type="evidence" value="ECO:0007669"/>
    <property type="project" value="InterPro"/>
</dbReference>
<dbReference type="InterPro" id="IPR003680">
    <property type="entry name" value="Flavodoxin_fold"/>
</dbReference>
<dbReference type="Proteomes" id="UP000051324">
    <property type="component" value="Unassembled WGS sequence"/>
</dbReference>
<dbReference type="EC" id="1.7.1.17" evidence="6"/>
<keyword evidence="2 6" id="KW-0288">FMN</keyword>
<dbReference type="InterPro" id="IPR029039">
    <property type="entry name" value="Flavoprotein-like_sf"/>
</dbReference>
<dbReference type="InterPro" id="IPR050104">
    <property type="entry name" value="FMN-dep_NADH:Q_OxRdtase_AzoR1"/>
</dbReference>
<reference evidence="8 9" key="1">
    <citation type="journal article" date="2015" name="Genome Announc.">
        <title>Expanding the biotechnology potential of lactobacilli through comparative genomics of 213 strains and associated genera.</title>
        <authorList>
            <person name="Sun Z."/>
            <person name="Harris H.M."/>
            <person name="McCann A."/>
            <person name="Guo C."/>
            <person name="Argimon S."/>
            <person name="Zhang W."/>
            <person name="Yang X."/>
            <person name="Jeffery I.B."/>
            <person name="Cooney J.C."/>
            <person name="Kagawa T.F."/>
            <person name="Liu W."/>
            <person name="Song Y."/>
            <person name="Salvetti E."/>
            <person name="Wrobel A."/>
            <person name="Rasinkangas P."/>
            <person name="Parkhill J."/>
            <person name="Rea M.C."/>
            <person name="O'Sullivan O."/>
            <person name="Ritari J."/>
            <person name="Douillard F.P."/>
            <person name="Paul Ross R."/>
            <person name="Yang R."/>
            <person name="Briner A.E."/>
            <person name="Felis G.E."/>
            <person name="de Vos W.M."/>
            <person name="Barrangou R."/>
            <person name="Klaenhammer T.R."/>
            <person name="Caufield P.W."/>
            <person name="Cui Y."/>
            <person name="Zhang H."/>
            <person name="O'Toole P.W."/>
        </authorList>
    </citation>
    <scope>NUCLEOTIDE SEQUENCE [LARGE SCALE GENOMIC DNA]</scope>
    <source>
        <strain evidence="8 9">DSM 16634</strain>
    </source>
</reference>
<comment type="caution">
    <text evidence="6">Lacks conserved residue(s) required for the propagation of feature annotation.</text>
</comment>
<organism evidence="8 9">
    <name type="scientific">Ligilactobacillus apodemi DSM 16634 = JCM 16172</name>
    <dbReference type="NCBI Taxonomy" id="1423724"/>
    <lineage>
        <taxon>Bacteria</taxon>
        <taxon>Bacillati</taxon>
        <taxon>Bacillota</taxon>
        <taxon>Bacilli</taxon>
        <taxon>Lactobacillales</taxon>
        <taxon>Lactobacillaceae</taxon>
        <taxon>Ligilactobacillus</taxon>
    </lineage>
</organism>
<dbReference type="PATRIC" id="fig|1423724.4.peg.1756"/>
<dbReference type="InterPro" id="IPR023048">
    <property type="entry name" value="NADH:quinone_OxRdtase_FMN_depd"/>
</dbReference>
<feature type="domain" description="Flavodoxin-like fold" evidence="7">
    <location>
        <begin position="3"/>
        <end position="164"/>
    </location>
</feature>